<accession>A0A0D2K537</accession>
<keyword evidence="3" id="KW-1185">Reference proteome</keyword>
<gene>
    <name evidence="2" type="ORF">J120_03490</name>
</gene>
<sequence length="232" mass="26518">MQKFIYAATFIALHMSYIQATNTISFFIRPYPHVLDQGQMNERIHRRGMRQKHHLPLPQSVVRPGVGIYALYGGYITLSDRNGQILLPRLETEAQLTLIVTNRLTPILMAGNTIGYWQIPEHQPYAIYHYQQISDPETRSLLWNVSQGEELNDRRIPDTAIIIISPPDSIYIPLGASLTQPYPSLVLPDMYAKKSIDSNASALYLLNLRQFFGSFSVRLRQIPKGYVLVPHL</sequence>
<evidence type="ECO:0000256" key="1">
    <source>
        <dbReference type="SAM" id="SignalP"/>
    </source>
</evidence>
<dbReference type="Proteomes" id="UP000032214">
    <property type="component" value="Unassembled WGS sequence"/>
</dbReference>
<proteinExistence type="predicted"/>
<evidence type="ECO:0000313" key="3">
    <source>
        <dbReference type="Proteomes" id="UP000032214"/>
    </source>
</evidence>
<keyword evidence="1" id="KW-0732">Signal</keyword>
<dbReference type="AlphaFoldDB" id="A0A0D2K537"/>
<dbReference type="EMBL" id="ARQD01000002">
    <property type="protein sequence ID" value="KIX85337.1"/>
    <property type="molecule type" value="Genomic_DNA"/>
</dbReference>
<feature type="signal peptide" evidence="1">
    <location>
        <begin position="1"/>
        <end position="20"/>
    </location>
</feature>
<protein>
    <recommendedName>
        <fullName evidence="4">YkuD domain-containing protein</fullName>
    </recommendedName>
</protein>
<name>A0A0D2K537_9BACT</name>
<reference evidence="2 3" key="1">
    <citation type="journal article" date="2013" name="Proc. Natl. Acad. Sci. U.S.A.">
        <title>Candidate phylum TM6 genome recovered from a hospital sink biofilm provides genomic insights into this uncultivated phylum.</title>
        <authorList>
            <person name="McLean J.S."/>
            <person name="Lombardo M.J."/>
            <person name="Badger J.H."/>
            <person name="Edlund A."/>
            <person name="Novotny M."/>
            <person name="Yee-Greenbaum J."/>
            <person name="Vyahhi N."/>
            <person name="Hall A.P."/>
            <person name="Yang Y."/>
            <person name="Dupont C.L."/>
            <person name="Ziegler M.G."/>
            <person name="Chitsaz H."/>
            <person name="Allen A.E."/>
            <person name="Yooseph S."/>
            <person name="Tesler G."/>
            <person name="Pevzner P.A."/>
            <person name="Friedman R.M."/>
            <person name="Nealson K.H."/>
            <person name="Venter J.C."/>
            <person name="Lasken R.S."/>
        </authorList>
    </citation>
    <scope>NUCLEOTIDE SEQUENCE [LARGE SCALE GENOMIC DNA]</scope>
    <source>
        <strain evidence="2 3">TM6SC1</strain>
    </source>
</reference>
<feature type="chain" id="PRO_5002262392" description="YkuD domain-containing protein" evidence="1">
    <location>
        <begin position="21"/>
        <end position="232"/>
    </location>
</feature>
<dbReference type="eggNOG" id="ENOG502ZKBR">
    <property type="taxonomic scope" value="Bacteria"/>
</dbReference>
<comment type="caution">
    <text evidence="2">The sequence shown here is derived from an EMBL/GenBank/DDBJ whole genome shotgun (WGS) entry which is preliminary data.</text>
</comment>
<evidence type="ECO:0008006" key="4">
    <source>
        <dbReference type="Google" id="ProtNLM"/>
    </source>
</evidence>
<organism evidence="2 3">
    <name type="scientific">candidate division TM6 bacterium JCVI TM6SC1</name>
    <dbReference type="NCBI Taxonomy" id="1306947"/>
    <lineage>
        <taxon>Bacteria</taxon>
        <taxon>Candidatus Babelota</taxon>
        <taxon>Vermiphilus</taxon>
    </lineage>
</organism>
<evidence type="ECO:0000313" key="2">
    <source>
        <dbReference type="EMBL" id="KIX85337.1"/>
    </source>
</evidence>